<comment type="caution">
    <text evidence="2">The sequence shown here is derived from an EMBL/GenBank/DDBJ whole genome shotgun (WGS) entry which is preliminary data.</text>
</comment>
<accession>A0ABU1UDH3</accession>
<evidence type="ECO:0000313" key="3">
    <source>
        <dbReference type="Proteomes" id="UP001252243"/>
    </source>
</evidence>
<organism evidence="2 3">
    <name type="scientific">Arthrobacter ginsengisoli</name>
    <dbReference type="NCBI Taxonomy" id="1356565"/>
    <lineage>
        <taxon>Bacteria</taxon>
        <taxon>Bacillati</taxon>
        <taxon>Actinomycetota</taxon>
        <taxon>Actinomycetes</taxon>
        <taxon>Micrococcales</taxon>
        <taxon>Micrococcaceae</taxon>
        <taxon>Arthrobacter</taxon>
    </lineage>
</organism>
<protein>
    <submittedName>
        <fullName evidence="2">Uncharacterized protein</fullName>
    </submittedName>
</protein>
<evidence type="ECO:0000313" key="2">
    <source>
        <dbReference type="EMBL" id="MDR7083226.1"/>
    </source>
</evidence>
<feature type="region of interest" description="Disordered" evidence="1">
    <location>
        <begin position="1"/>
        <end position="31"/>
    </location>
</feature>
<proteinExistence type="predicted"/>
<reference evidence="2 3" key="1">
    <citation type="submission" date="2023-07" db="EMBL/GenBank/DDBJ databases">
        <title>Sorghum-associated microbial communities from plants grown in Nebraska, USA.</title>
        <authorList>
            <person name="Schachtman D."/>
        </authorList>
    </citation>
    <scope>NUCLEOTIDE SEQUENCE [LARGE SCALE GENOMIC DNA]</scope>
    <source>
        <strain evidence="2 3">BE167</strain>
    </source>
</reference>
<name>A0ABU1UDH3_9MICC</name>
<feature type="region of interest" description="Disordered" evidence="1">
    <location>
        <begin position="45"/>
        <end position="90"/>
    </location>
</feature>
<sequence>MPSLPRNGSPGSLTRTSSLRPRAYRDSRQPAKYFLDVRAHRRLPPARVGLNHSPEVAAMGGFPAPDRRSRPVASTGTKHHERNPAQSCGSLGLNWVAAPSNWAGASPRGGKNDGADRYAGWWPPPPDMLSGRARGSGPVRWYPAALICKVTQWLRNEYFPTRNRDPTVEATPHVMPDTPQQLCRKPLLGPVSGGLRPRRLDRRGRHERRPRRPAPQMQPTRPSCPARLPWGRWARAPL</sequence>
<dbReference type="EMBL" id="JAVDVQ010000009">
    <property type="protein sequence ID" value="MDR7083226.1"/>
    <property type="molecule type" value="Genomic_DNA"/>
</dbReference>
<gene>
    <name evidence="2" type="ORF">J2X01_002519</name>
</gene>
<feature type="compositionally biased region" description="Polar residues" evidence="1">
    <location>
        <begin position="9"/>
        <end position="19"/>
    </location>
</feature>
<feature type="compositionally biased region" description="Basic residues" evidence="1">
    <location>
        <begin position="196"/>
        <end position="212"/>
    </location>
</feature>
<feature type="region of interest" description="Disordered" evidence="1">
    <location>
        <begin position="187"/>
        <end position="238"/>
    </location>
</feature>
<evidence type="ECO:0000256" key="1">
    <source>
        <dbReference type="SAM" id="MobiDB-lite"/>
    </source>
</evidence>
<dbReference type="Proteomes" id="UP001252243">
    <property type="component" value="Unassembled WGS sequence"/>
</dbReference>
<keyword evidence="3" id="KW-1185">Reference proteome</keyword>